<evidence type="ECO:0000313" key="3">
    <source>
        <dbReference type="Proteomes" id="UP001196413"/>
    </source>
</evidence>
<evidence type="ECO:0000256" key="1">
    <source>
        <dbReference type="SAM" id="MobiDB-lite"/>
    </source>
</evidence>
<dbReference type="EMBL" id="JAHQIW010005776">
    <property type="protein sequence ID" value="KAJ1367095.1"/>
    <property type="molecule type" value="Genomic_DNA"/>
</dbReference>
<evidence type="ECO:0000313" key="2">
    <source>
        <dbReference type="EMBL" id="KAJ1367095.1"/>
    </source>
</evidence>
<reference evidence="2" key="1">
    <citation type="submission" date="2021-06" db="EMBL/GenBank/DDBJ databases">
        <title>Parelaphostrongylus tenuis whole genome reference sequence.</title>
        <authorList>
            <person name="Garwood T.J."/>
            <person name="Larsen P.A."/>
            <person name="Fountain-Jones N.M."/>
            <person name="Garbe J.R."/>
            <person name="Macchietto M.G."/>
            <person name="Kania S.A."/>
            <person name="Gerhold R.W."/>
            <person name="Richards J.E."/>
            <person name="Wolf T.M."/>
        </authorList>
    </citation>
    <scope>NUCLEOTIDE SEQUENCE</scope>
    <source>
        <strain evidence="2">MNPRO001-30</strain>
        <tissue evidence="2">Meninges</tissue>
    </source>
</reference>
<dbReference type="AlphaFoldDB" id="A0AAD5R009"/>
<feature type="region of interest" description="Disordered" evidence="1">
    <location>
        <begin position="148"/>
        <end position="180"/>
    </location>
</feature>
<proteinExistence type="predicted"/>
<sequence>MEGPLSFNAQSSNNGRPVVTCVDWGSFPAISIIGRGLTVWTCLSVFTGTLISRRNYWIIVDCVDVVSRFPPTQSLKEKLYEWSANIMAKRVTYWNPIGEGMNRLKVITDIPVIFIMLSRDPYSSELQCMSMQLSLNKKVELPMSKIPLAKSGENKSKQSISNECSQPSRNTEEAEAAERS</sequence>
<comment type="caution">
    <text evidence="2">The sequence shown here is derived from an EMBL/GenBank/DDBJ whole genome shotgun (WGS) entry which is preliminary data.</text>
</comment>
<accession>A0AAD5R009</accession>
<gene>
    <name evidence="2" type="ORF">KIN20_027948</name>
</gene>
<name>A0AAD5R009_PARTN</name>
<feature type="compositionally biased region" description="Polar residues" evidence="1">
    <location>
        <begin position="157"/>
        <end position="169"/>
    </location>
</feature>
<feature type="compositionally biased region" description="Basic and acidic residues" evidence="1">
    <location>
        <begin position="170"/>
        <end position="180"/>
    </location>
</feature>
<dbReference type="Proteomes" id="UP001196413">
    <property type="component" value="Unassembled WGS sequence"/>
</dbReference>
<organism evidence="2 3">
    <name type="scientific">Parelaphostrongylus tenuis</name>
    <name type="common">Meningeal worm</name>
    <dbReference type="NCBI Taxonomy" id="148309"/>
    <lineage>
        <taxon>Eukaryota</taxon>
        <taxon>Metazoa</taxon>
        <taxon>Ecdysozoa</taxon>
        <taxon>Nematoda</taxon>
        <taxon>Chromadorea</taxon>
        <taxon>Rhabditida</taxon>
        <taxon>Rhabditina</taxon>
        <taxon>Rhabditomorpha</taxon>
        <taxon>Strongyloidea</taxon>
        <taxon>Metastrongylidae</taxon>
        <taxon>Parelaphostrongylus</taxon>
    </lineage>
</organism>
<protein>
    <submittedName>
        <fullName evidence="2">Uncharacterized protein</fullName>
    </submittedName>
</protein>
<keyword evidence="3" id="KW-1185">Reference proteome</keyword>